<organism evidence="2 3">
    <name type="scientific">Buttiauxella brennerae ATCC 51605</name>
    <dbReference type="NCBI Taxonomy" id="1354251"/>
    <lineage>
        <taxon>Bacteria</taxon>
        <taxon>Pseudomonadati</taxon>
        <taxon>Pseudomonadota</taxon>
        <taxon>Gammaproteobacteria</taxon>
        <taxon>Enterobacterales</taxon>
        <taxon>Enterobacteriaceae</taxon>
        <taxon>Buttiauxella</taxon>
    </lineage>
</organism>
<keyword evidence="2" id="KW-0808">Transferase</keyword>
<evidence type="ECO:0000259" key="1">
    <source>
        <dbReference type="Pfam" id="PF13477"/>
    </source>
</evidence>
<dbReference type="Pfam" id="PF13692">
    <property type="entry name" value="Glyco_trans_1_4"/>
    <property type="match status" value="1"/>
</dbReference>
<evidence type="ECO:0000313" key="3">
    <source>
        <dbReference type="Proteomes" id="UP000078410"/>
    </source>
</evidence>
<dbReference type="AlphaFoldDB" id="A0A1B7INN1"/>
<dbReference type="PATRIC" id="fig|1354251.4.peg.2698"/>
<dbReference type="OrthoDB" id="9775208at2"/>
<dbReference type="Pfam" id="PF13477">
    <property type="entry name" value="Glyco_trans_4_2"/>
    <property type="match status" value="1"/>
</dbReference>
<dbReference type="InterPro" id="IPR028098">
    <property type="entry name" value="Glyco_trans_4-like_N"/>
</dbReference>
<proteinExistence type="predicted"/>
<dbReference type="SUPFAM" id="SSF53756">
    <property type="entry name" value="UDP-Glycosyltransferase/glycogen phosphorylase"/>
    <property type="match status" value="1"/>
</dbReference>
<dbReference type="GO" id="GO:0016757">
    <property type="term" value="F:glycosyltransferase activity"/>
    <property type="evidence" value="ECO:0007669"/>
    <property type="project" value="UniProtKB-KW"/>
</dbReference>
<dbReference type="CDD" id="cd03808">
    <property type="entry name" value="GT4_CapM-like"/>
    <property type="match status" value="1"/>
</dbReference>
<feature type="domain" description="Glycosyltransferase subfamily 4-like N-terminal" evidence="1">
    <location>
        <begin position="2"/>
        <end position="113"/>
    </location>
</feature>
<gene>
    <name evidence="2" type="ORF">M975_2617</name>
</gene>
<dbReference type="Gene3D" id="3.40.50.2000">
    <property type="entry name" value="Glycogen Phosphorylase B"/>
    <property type="match status" value="2"/>
</dbReference>
<keyword evidence="3" id="KW-1185">Reference proteome</keyword>
<sequence>MKLCYFANDAGYFALHWLERAQAAQLAGYEVHLLAGVSNNASLQRLRDAGIICHSLALRSHARNPFNLLRGAWQAIRVIHSLQPDLIHSITLKPCLIGAWLARRYPSVLCFPGLGRLFTFSSLPARLLRGLACRWWRSATEQSSCILAFEHEGDRQTLLEMARLDKNKTFVIGVSGVDPDLFSFTPPQQVSPPVVLFAARLIKAKGLDTLVRICQRLRNDGIPHSLIVAGLPVPGDPDAIEQAQLQRWLEAGDIDSYGVSDDMPSLLARVSMVVLPTRYAEGVPRILLEAASCGRPSIAFNQGGCSTVLQSGACGTLVPVGDEQAFYEAMCRMLNDSALRSQMGIAGRELVVRSFTSLHASRQMLRCYEMLNANPLATNNIIHGSQP</sequence>
<name>A0A1B7INN1_9ENTR</name>
<dbReference type="RefSeq" id="WP_064560054.1">
    <property type="nucleotide sequence ID" value="NZ_LXER01000020.1"/>
</dbReference>
<dbReference type="EMBL" id="LXER01000020">
    <property type="protein sequence ID" value="OAT31286.1"/>
    <property type="molecule type" value="Genomic_DNA"/>
</dbReference>
<comment type="caution">
    <text evidence="2">The sequence shown here is derived from an EMBL/GenBank/DDBJ whole genome shotgun (WGS) entry which is preliminary data.</text>
</comment>
<dbReference type="EC" id="2.4.1.-" evidence="2"/>
<dbReference type="Proteomes" id="UP000078410">
    <property type="component" value="Unassembled WGS sequence"/>
</dbReference>
<protein>
    <submittedName>
        <fullName evidence="2">Putative glycosyltransferase</fullName>
        <ecNumber evidence="2">2.4.1.-</ecNumber>
    </submittedName>
</protein>
<evidence type="ECO:0000313" key="2">
    <source>
        <dbReference type="EMBL" id="OAT31286.1"/>
    </source>
</evidence>
<dbReference type="PANTHER" id="PTHR12526">
    <property type="entry name" value="GLYCOSYLTRANSFERASE"/>
    <property type="match status" value="1"/>
</dbReference>
<keyword evidence="2" id="KW-0328">Glycosyltransferase</keyword>
<accession>A0A1B7INN1</accession>
<dbReference type="PANTHER" id="PTHR12526:SF638">
    <property type="entry name" value="SPORE COAT PROTEIN SA"/>
    <property type="match status" value="1"/>
</dbReference>
<reference evidence="2 3" key="1">
    <citation type="submission" date="2016-04" db="EMBL/GenBank/DDBJ databases">
        <title>ATOL: Assembling a taxonomically balanced genome-scale reconstruction of the evolutionary history of the Enterobacteriaceae.</title>
        <authorList>
            <person name="Plunkett G.III."/>
            <person name="Neeno-Eckwall E.C."/>
            <person name="Glasner J.D."/>
            <person name="Perna N.T."/>
        </authorList>
    </citation>
    <scope>NUCLEOTIDE SEQUENCE [LARGE SCALE GENOMIC DNA]</scope>
    <source>
        <strain evidence="2 3">ATCC 51605</strain>
    </source>
</reference>